<protein>
    <submittedName>
        <fullName evidence="7">Patatin</fullName>
    </submittedName>
</protein>
<dbReference type="SUPFAM" id="SSF52151">
    <property type="entry name" value="FabD/lysophospholipase-like"/>
    <property type="match status" value="1"/>
</dbReference>
<dbReference type="Pfam" id="PF01734">
    <property type="entry name" value="Patatin"/>
    <property type="match status" value="1"/>
</dbReference>
<keyword evidence="3 4" id="KW-0443">Lipid metabolism</keyword>
<evidence type="ECO:0000256" key="4">
    <source>
        <dbReference type="PROSITE-ProRule" id="PRU01161"/>
    </source>
</evidence>
<organism evidence="7 8">
    <name type="scientific">Halorhodospira neutriphila</name>
    <dbReference type="NCBI Taxonomy" id="168379"/>
    <lineage>
        <taxon>Bacteria</taxon>
        <taxon>Pseudomonadati</taxon>
        <taxon>Pseudomonadota</taxon>
        <taxon>Gammaproteobacteria</taxon>
        <taxon>Chromatiales</taxon>
        <taxon>Ectothiorhodospiraceae</taxon>
        <taxon>Halorhodospira</taxon>
    </lineage>
</organism>
<comment type="caution">
    <text evidence="7">The sequence shown here is derived from an EMBL/GenBank/DDBJ whole genome shotgun (WGS) entry which is preliminary data.</text>
</comment>
<sequence length="305" mass="32746">MASTATLLALLRPAAAAAPERTGAAPRIGLALGSGGVRGLAHVQVFEVLEELGVRPHRIAGSSIGAIMGALYAAGLSAAQIRTAVEELALKTDEGWFRALFKGNWTRWLQFFQPFGDDGGLVEADAFIEYLADLAGVRRFEALEIPLQVVATDYWRRSPAVFDTGALWPAVQGSMAVPGLFSPVSHQGRVLVDGGLTNPVPYDVLPDDCEITIAVDALGARVPEGGGAGAAPKPSYLDNSFNTFQIMQSAILQEKLRRQRPDFLVSPEIRNVQMLDFHRFEEIFAQAQPAAERLREGLQARLGGG</sequence>
<keyword evidence="5" id="KW-0732">Signal</keyword>
<feature type="short sequence motif" description="GXSXG" evidence="4">
    <location>
        <begin position="61"/>
        <end position="65"/>
    </location>
</feature>
<evidence type="ECO:0000256" key="3">
    <source>
        <dbReference type="ARBA" id="ARBA00023098"/>
    </source>
</evidence>
<reference evidence="7 8" key="1">
    <citation type="journal article" date="2020" name="Microorganisms">
        <title>Osmotic Adaptation and Compatible Solute Biosynthesis of Phototrophic Bacteria as Revealed from Genome Analyses.</title>
        <authorList>
            <person name="Imhoff J.F."/>
            <person name="Rahn T."/>
            <person name="Kunzel S."/>
            <person name="Keller A."/>
            <person name="Neulinger S.C."/>
        </authorList>
    </citation>
    <scope>NUCLEOTIDE SEQUENCE [LARGE SCALE GENOMIC DNA]</scope>
    <source>
        <strain evidence="7 8">DSM 15116</strain>
    </source>
</reference>
<feature type="short sequence motif" description="DGA/G" evidence="4">
    <location>
        <begin position="193"/>
        <end position="195"/>
    </location>
</feature>
<evidence type="ECO:0000256" key="5">
    <source>
        <dbReference type="SAM" id="SignalP"/>
    </source>
</evidence>
<keyword evidence="8" id="KW-1185">Reference proteome</keyword>
<proteinExistence type="predicted"/>
<dbReference type="InterPro" id="IPR002641">
    <property type="entry name" value="PNPLA_dom"/>
</dbReference>
<dbReference type="PANTHER" id="PTHR14226">
    <property type="entry name" value="NEUROPATHY TARGET ESTERASE/SWISS CHEESE D.MELANOGASTER"/>
    <property type="match status" value="1"/>
</dbReference>
<evidence type="ECO:0000256" key="1">
    <source>
        <dbReference type="ARBA" id="ARBA00022801"/>
    </source>
</evidence>
<feature type="domain" description="PNPLA" evidence="6">
    <location>
        <begin position="30"/>
        <end position="206"/>
    </location>
</feature>
<feature type="active site" description="Nucleophile" evidence="4">
    <location>
        <position position="63"/>
    </location>
</feature>
<gene>
    <name evidence="7" type="ORF">CKO13_11765</name>
</gene>
<dbReference type="RefSeq" id="WP_242468030.1">
    <property type="nucleotide sequence ID" value="NZ_NRSH01000220.1"/>
</dbReference>
<feature type="signal peptide" evidence="5">
    <location>
        <begin position="1"/>
        <end position="17"/>
    </location>
</feature>
<comment type="caution">
    <text evidence="4">Lacks conserved residue(s) required for the propagation of feature annotation.</text>
</comment>
<feature type="chain" id="PRO_5046152073" evidence="5">
    <location>
        <begin position="18"/>
        <end position="305"/>
    </location>
</feature>
<dbReference type="InterPro" id="IPR016035">
    <property type="entry name" value="Acyl_Trfase/lysoPLipase"/>
</dbReference>
<name>A0ABS1EBA7_9GAMM</name>
<dbReference type="Gene3D" id="3.40.1090.10">
    <property type="entry name" value="Cytosolic phospholipase A2 catalytic domain"/>
    <property type="match status" value="2"/>
</dbReference>
<dbReference type="PANTHER" id="PTHR14226:SF29">
    <property type="entry name" value="NEUROPATHY TARGET ESTERASE SWS"/>
    <property type="match status" value="1"/>
</dbReference>
<accession>A0ABS1EBA7</accession>
<dbReference type="EMBL" id="NRSH01000220">
    <property type="protein sequence ID" value="MBK1727675.1"/>
    <property type="molecule type" value="Genomic_DNA"/>
</dbReference>
<dbReference type="Proteomes" id="UP000738126">
    <property type="component" value="Unassembled WGS sequence"/>
</dbReference>
<dbReference type="PROSITE" id="PS51635">
    <property type="entry name" value="PNPLA"/>
    <property type="match status" value="1"/>
</dbReference>
<evidence type="ECO:0000259" key="6">
    <source>
        <dbReference type="PROSITE" id="PS51635"/>
    </source>
</evidence>
<keyword evidence="1 4" id="KW-0378">Hydrolase</keyword>
<feature type="active site" description="Proton acceptor" evidence="4">
    <location>
        <position position="193"/>
    </location>
</feature>
<keyword evidence="2 4" id="KW-0442">Lipid degradation</keyword>
<dbReference type="InterPro" id="IPR050301">
    <property type="entry name" value="NTE"/>
</dbReference>
<evidence type="ECO:0000313" key="7">
    <source>
        <dbReference type="EMBL" id="MBK1727675.1"/>
    </source>
</evidence>
<evidence type="ECO:0000313" key="8">
    <source>
        <dbReference type="Proteomes" id="UP000738126"/>
    </source>
</evidence>
<evidence type="ECO:0000256" key="2">
    <source>
        <dbReference type="ARBA" id="ARBA00022963"/>
    </source>
</evidence>